<dbReference type="SUPFAM" id="SSF52540">
    <property type="entry name" value="P-loop containing nucleoside triphosphate hydrolases"/>
    <property type="match status" value="1"/>
</dbReference>
<feature type="coiled-coil region" evidence="1">
    <location>
        <begin position="404"/>
        <end position="468"/>
    </location>
</feature>
<protein>
    <recommendedName>
        <fullName evidence="3">Rad50/SbcC-type AAA domain-containing protein</fullName>
    </recommendedName>
</protein>
<dbReference type="Gene3D" id="3.40.50.300">
    <property type="entry name" value="P-loop containing nucleotide triphosphate hydrolases"/>
    <property type="match status" value="1"/>
</dbReference>
<sequence>MGQLKIHKVHYEGKAYTFSSPPLDEHKVNIIEAPNGSGKSTLFDLIYYSLGGRVSHFNKSEKVTHKEIVSDTSNFVELEISANGNYYRLVRKIGENLITIFSKSDLIVNGENTGNFACLAINRHRIDDYIFSDWLLNELNIPAIEIFHSGKNFKIGFNDLLRLIYYNQGTDANIIYKPADQHNYVSDSVFLRKAIFEVLIGKTLVQLYDAYGVLKRKQSNYDKANVLYNEYYDIVNEMHKQSGINEVINDNFLKQKINSLESDIDRLIKFRNNSITIKNKVNNGITKTEKLKEEFSLTEIELINYENLALNKYKEIDSINDIITRTKEDARRIEKIIHTHKQLEMFTPDTCPYCLKHVDRPSDKCVCGNEIDENDYRRYFYDPSEYYSLLKSKIKSLETMKIALDSSKEELASIHAKIKKLRETNSELKNELRNALDNIEYITDLNTLDEVEDLVIEKKEQISNLKQALILEGRLQNYQDDKNTSKIEMDKAKLVVEKLEASAAQELIEKIKDFSKYYNKFMKLSLPDCRSAEISSDDYMPLINNGDYKEASANVHKRFLYFVTLLQMSLVDDIPFPRLLLIDTPENIGIDNDNLKRMIGCLDALENPNNVDYQVILSTGVKKYPDSFKGNVILQLSKANKLLKQK</sequence>
<organism evidence="2">
    <name type="scientific">Salmonella enterica subsp. enterica serovar Guildford</name>
    <dbReference type="NCBI Taxonomy" id="2564497"/>
    <lineage>
        <taxon>Bacteria</taxon>
        <taxon>Pseudomonadati</taxon>
        <taxon>Pseudomonadota</taxon>
        <taxon>Gammaproteobacteria</taxon>
        <taxon>Enterobacterales</taxon>
        <taxon>Enterobacteriaceae</taxon>
        <taxon>Salmonella</taxon>
    </lineage>
</organism>
<dbReference type="Proteomes" id="UP000839562">
    <property type="component" value="Unassembled WGS sequence"/>
</dbReference>
<dbReference type="AlphaFoldDB" id="A0A636P2S2"/>
<accession>A0A636P2S2</accession>
<keyword evidence="1" id="KW-0175">Coiled coil</keyword>
<dbReference type="PANTHER" id="PTHR32114:SF2">
    <property type="entry name" value="ABC TRANSPORTER ABCH.3"/>
    <property type="match status" value="1"/>
</dbReference>
<evidence type="ECO:0000313" key="2">
    <source>
        <dbReference type="EMBL" id="EDI1034989.1"/>
    </source>
</evidence>
<comment type="caution">
    <text evidence="2">The sequence shown here is derived from an EMBL/GenBank/DDBJ whole genome shotgun (WGS) entry which is preliminary data.</text>
</comment>
<dbReference type="EMBL" id="AAMJVP010000011">
    <property type="protein sequence ID" value="EDI1034989.1"/>
    <property type="molecule type" value="Genomic_DNA"/>
</dbReference>
<evidence type="ECO:0000256" key="1">
    <source>
        <dbReference type="SAM" id="Coils"/>
    </source>
</evidence>
<dbReference type="PANTHER" id="PTHR32114">
    <property type="entry name" value="ABC TRANSPORTER ABCH.3"/>
    <property type="match status" value="1"/>
</dbReference>
<reference evidence="2" key="1">
    <citation type="submission" date="2018-07" db="EMBL/GenBank/DDBJ databases">
        <authorList>
            <person name="Ashton P.M."/>
            <person name="Dallman T."/>
            <person name="Nair S."/>
            <person name="De Pinna E."/>
            <person name="Peters T."/>
            <person name="Grant K."/>
        </authorList>
    </citation>
    <scope>NUCLEOTIDE SEQUENCE [LARGE SCALE GENOMIC DNA]</scope>
    <source>
        <strain evidence="2">343736</strain>
    </source>
</reference>
<name>A0A636P2S2_SALET</name>
<proteinExistence type="predicted"/>
<evidence type="ECO:0008006" key="3">
    <source>
        <dbReference type="Google" id="ProtNLM"/>
    </source>
</evidence>
<gene>
    <name evidence="2" type="ORF">CC928_11785</name>
</gene>
<dbReference type="InterPro" id="IPR027417">
    <property type="entry name" value="P-loop_NTPase"/>
</dbReference>